<name>A0A6J5Z6K2_9ZZZZ</name>
<evidence type="ECO:0000313" key="7">
    <source>
        <dbReference type="EMBL" id="CAB5050398.1"/>
    </source>
</evidence>
<gene>
    <name evidence="3" type="ORF">UFOPK2648_01454</name>
    <name evidence="4" type="ORF">UFOPK3037_00737</name>
    <name evidence="5" type="ORF">UFOPK3278_00916</name>
    <name evidence="1" type="ORF">UFOPK3406_00604</name>
    <name evidence="2" type="ORF">UFOPK3925_00990</name>
    <name evidence="6" type="ORF">UFOPK4097_00960</name>
    <name evidence="7" type="ORF">UFOPK4301_00905</name>
</gene>
<evidence type="ECO:0000313" key="4">
    <source>
        <dbReference type="EMBL" id="CAB4802641.1"/>
    </source>
</evidence>
<organism evidence="1">
    <name type="scientific">freshwater metagenome</name>
    <dbReference type="NCBI Taxonomy" id="449393"/>
    <lineage>
        <taxon>unclassified sequences</taxon>
        <taxon>metagenomes</taxon>
        <taxon>ecological metagenomes</taxon>
    </lineage>
</organism>
<reference evidence="1" key="1">
    <citation type="submission" date="2020-05" db="EMBL/GenBank/DDBJ databases">
        <authorList>
            <person name="Chiriac C."/>
            <person name="Salcher M."/>
            <person name="Ghai R."/>
            <person name="Kavagutti S V."/>
        </authorList>
    </citation>
    <scope>NUCLEOTIDE SEQUENCE</scope>
</reference>
<dbReference type="EMBL" id="CAFBPK010000014">
    <property type="protein sequence ID" value="CAB5021423.1"/>
    <property type="molecule type" value="Genomic_DNA"/>
</dbReference>
<dbReference type="EMBL" id="CAFBIX010000036">
    <property type="protein sequence ID" value="CAB4848910.1"/>
    <property type="molecule type" value="Genomic_DNA"/>
</dbReference>
<evidence type="ECO:0000313" key="3">
    <source>
        <dbReference type="EMBL" id="CAB4721105.1"/>
    </source>
</evidence>
<evidence type="ECO:0000313" key="6">
    <source>
        <dbReference type="EMBL" id="CAB5021423.1"/>
    </source>
</evidence>
<dbReference type="EMBL" id="CAFAAO010000008">
    <property type="protein sequence ID" value="CAB4802641.1"/>
    <property type="molecule type" value="Genomic_DNA"/>
</dbReference>
<evidence type="ECO:0000313" key="2">
    <source>
        <dbReference type="EMBL" id="CAB4341033.1"/>
    </source>
</evidence>
<dbReference type="EMBL" id="CAFBQG010000111">
    <property type="protein sequence ID" value="CAB5050398.1"/>
    <property type="molecule type" value="Genomic_DNA"/>
</dbReference>
<accession>A0A6J5Z6K2</accession>
<dbReference type="EMBL" id="CAESAD010000006">
    <property type="protein sequence ID" value="CAB4341033.1"/>
    <property type="molecule type" value="Genomic_DNA"/>
</dbReference>
<sequence>MTAIIYALPVPGANKPKSANIINLPVRTKYGLQETLPFEWPTDGANALKYLPPRMAENRSDSFEPQATARVDLPSAKQWSMRLVHALVEVVNGARPAAQLNRWITPEVMVQLQGHIARNKMPRLGVRSIHVHETDDGVAEVSSVFGTPNRSFALAIRLEGLDGRWRATNLEVALPH</sequence>
<protein>
    <submittedName>
        <fullName evidence="1">Unannotated protein</fullName>
    </submittedName>
</protein>
<dbReference type="Pfam" id="PF20060">
    <property type="entry name" value="DUF6459"/>
    <property type="match status" value="1"/>
</dbReference>
<evidence type="ECO:0000313" key="5">
    <source>
        <dbReference type="EMBL" id="CAB4848910.1"/>
    </source>
</evidence>
<dbReference type="EMBL" id="CAESAI010000010">
    <property type="protein sequence ID" value="CAB4336139.1"/>
    <property type="molecule type" value="Genomic_DNA"/>
</dbReference>
<dbReference type="EMBL" id="CAEZYC010000142">
    <property type="protein sequence ID" value="CAB4721105.1"/>
    <property type="molecule type" value="Genomic_DNA"/>
</dbReference>
<dbReference type="AlphaFoldDB" id="A0A6J5Z6K2"/>
<dbReference type="InterPro" id="IPR045596">
    <property type="entry name" value="DUF6459"/>
</dbReference>
<evidence type="ECO:0000313" key="1">
    <source>
        <dbReference type="EMBL" id="CAB4336139.1"/>
    </source>
</evidence>
<proteinExistence type="predicted"/>